<dbReference type="Pfam" id="PF15430">
    <property type="entry name" value="SVWC"/>
    <property type="match status" value="1"/>
</dbReference>
<organism evidence="5">
    <name type="scientific">Hadogenes troglodytes</name>
    <dbReference type="NCBI Taxonomy" id="1577150"/>
    <lineage>
        <taxon>Eukaryota</taxon>
        <taxon>Metazoa</taxon>
        <taxon>Ecdysozoa</taxon>
        <taxon>Arthropoda</taxon>
        <taxon>Chelicerata</taxon>
        <taxon>Arachnida</taxon>
        <taxon>Scorpiones</taxon>
        <taxon>Iurida</taxon>
        <taxon>Scorpionoidea</taxon>
        <taxon>Hemiscorpiidae</taxon>
        <taxon>Hadogenes</taxon>
    </lineage>
</organism>
<keyword evidence="2" id="KW-0964">Secreted</keyword>
<comment type="subcellular location">
    <subcellularLocation>
        <location evidence="1">Secreted</location>
    </subcellularLocation>
</comment>
<evidence type="ECO:0000256" key="1">
    <source>
        <dbReference type="ARBA" id="ARBA00004613"/>
    </source>
</evidence>
<evidence type="ECO:0000259" key="4">
    <source>
        <dbReference type="SMART" id="SM01318"/>
    </source>
</evidence>
<protein>
    <submittedName>
        <fullName evidence="5">Venom peptide HtfTx2</fullName>
    </submittedName>
</protein>
<name>A0A1B3IJ28_9SCOR</name>
<keyword evidence="3" id="KW-0732">Signal</keyword>
<evidence type="ECO:0000256" key="2">
    <source>
        <dbReference type="ARBA" id="ARBA00022525"/>
    </source>
</evidence>
<feature type="domain" description="Single" evidence="4">
    <location>
        <begin position="33"/>
        <end position="97"/>
    </location>
</feature>
<dbReference type="GO" id="GO:0005576">
    <property type="term" value="C:extracellular region"/>
    <property type="evidence" value="ECO:0007669"/>
    <property type="project" value="UniProtKB-SubCell"/>
</dbReference>
<reference evidence="5" key="1">
    <citation type="journal article" date="2016" name="J. Proteomics">
        <title>Transcriptomic analysis of the venom glands from the scorpion Hadogenes troglodytes revealed unique and extremely high diversity of the venom peptides.</title>
        <authorList>
            <person name="Zhong J."/>
            <person name="Zeng X.C."/>
            <person name="Zeng X."/>
            <person name="Nie Y."/>
            <person name="Zhang L."/>
            <person name="Wu S."/>
            <person name="Bao A."/>
        </authorList>
    </citation>
    <scope>NUCLEOTIDE SEQUENCE</scope>
</reference>
<feature type="chain" id="PRO_5008548532" evidence="3">
    <location>
        <begin position="21"/>
        <end position="97"/>
    </location>
</feature>
<dbReference type="SMART" id="SM01318">
    <property type="entry name" value="SVWC"/>
    <property type="match status" value="1"/>
</dbReference>
<accession>A0A1B3IJ28</accession>
<dbReference type="EMBL" id="KU643104">
    <property type="protein sequence ID" value="AOF40196.1"/>
    <property type="molecule type" value="mRNA"/>
</dbReference>
<evidence type="ECO:0000256" key="3">
    <source>
        <dbReference type="SAM" id="SignalP"/>
    </source>
</evidence>
<proteinExistence type="evidence at transcript level"/>
<dbReference type="AlphaFoldDB" id="A0A1B3IJ28"/>
<sequence length="97" mass="10556">MNGKLCILVLAAMYFITVNAYMYIQLQEGKGHCLDASGRVREEKETWFDDDKCESMTCSSGGNYISIAGCGVVAGPPQCKRVRGTGSYPDCCPTIQC</sequence>
<evidence type="ECO:0000313" key="5">
    <source>
        <dbReference type="EMBL" id="AOF40196.1"/>
    </source>
</evidence>
<feature type="signal peptide" evidence="3">
    <location>
        <begin position="1"/>
        <end position="20"/>
    </location>
</feature>
<dbReference type="InterPro" id="IPR029277">
    <property type="entry name" value="SVWC_dom"/>
</dbReference>